<dbReference type="PANTHER" id="PTHR31126">
    <property type="entry name" value="TYROSINE-PROTEIN PHOSPHATASE"/>
    <property type="match status" value="1"/>
</dbReference>
<sequence>MAKIVPPMNFGLVEDGFYRSAQPSELNFSFLEKLNLRAVIWVGAEEPSDILLSFLDSQGIVLHNLSPQPSLNPHFPPPASTPDIHPFPFPSQAQGQGAGNLQLHLPPLPPPPEPLIIRALTLLLQAQTFPVLVCCNMGRHRTGTVVGCYRKLQRWALSSILEEYRRYAGMKVRVLNEQFIELFDTDLVSVTAEPAS</sequence>
<dbReference type="PRINTS" id="PR01911">
    <property type="entry name" value="PFDSPHPHTASE"/>
</dbReference>
<dbReference type="SUPFAM" id="SSF52799">
    <property type="entry name" value="(Phosphotyrosine protein) phosphatases II"/>
    <property type="match status" value="1"/>
</dbReference>
<keyword evidence="7" id="KW-1185">Reference proteome</keyword>
<comment type="caution">
    <text evidence="6">The sequence shown here is derived from an EMBL/GenBank/DDBJ whole genome shotgun (WGS) entry which is preliminary data.</text>
</comment>
<keyword evidence="3" id="KW-0904">Protein phosphatase</keyword>
<keyword evidence="2" id="KW-0378">Hydrolase</keyword>
<dbReference type="InterPro" id="IPR029021">
    <property type="entry name" value="Prot-tyrosine_phosphatase-like"/>
</dbReference>
<dbReference type="PANTHER" id="PTHR31126:SF8">
    <property type="entry name" value="TYROSINE-PROTEIN PHOSPHATASE OCA1-RELATED"/>
    <property type="match status" value="1"/>
</dbReference>
<dbReference type="Pfam" id="PF03162">
    <property type="entry name" value="Y_phosphatase2"/>
    <property type="match status" value="1"/>
</dbReference>
<dbReference type="Proteomes" id="UP001164286">
    <property type="component" value="Unassembled WGS sequence"/>
</dbReference>
<organism evidence="6 7">
    <name type="scientific">Dioszegia hungarica</name>
    <dbReference type="NCBI Taxonomy" id="4972"/>
    <lineage>
        <taxon>Eukaryota</taxon>
        <taxon>Fungi</taxon>
        <taxon>Dikarya</taxon>
        <taxon>Basidiomycota</taxon>
        <taxon>Agaricomycotina</taxon>
        <taxon>Tremellomycetes</taxon>
        <taxon>Tremellales</taxon>
        <taxon>Bulleribasidiaceae</taxon>
        <taxon>Dioszegia</taxon>
    </lineage>
</organism>
<dbReference type="GO" id="GO:0004725">
    <property type="term" value="F:protein tyrosine phosphatase activity"/>
    <property type="evidence" value="ECO:0007669"/>
    <property type="project" value="UniProtKB-EC"/>
</dbReference>
<evidence type="ECO:0000256" key="3">
    <source>
        <dbReference type="ARBA" id="ARBA00022912"/>
    </source>
</evidence>
<protein>
    <recommendedName>
        <fullName evidence="5">Putative tyrosine-protein phosphatase OCA1</fullName>
        <ecNumber evidence="1">3.1.3.48</ecNumber>
    </recommendedName>
</protein>
<accession>A0AA38HFD3</accession>
<name>A0AA38HFD3_9TREE</name>
<evidence type="ECO:0000256" key="5">
    <source>
        <dbReference type="ARBA" id="ARBA00039934"/>
    </source>
</evidence>
<dbReference type="RefSeq" id="XP_052947676.1">
    <property type="nucleotide sequence ID" value="XM_053091914.1"/>
</dbReference>
<dbReference type="InterPro" id="IPR004861">
    <property type="entry name" value="Siw14-like"/>
</dbReference>
<evidence type="ECO:0000313" key="6">
    <source>
        <dbReference type="EMBL" id="KAI9637899.1"/>
    </source>
</evidence>
<dbReference type="Gene3D" id="3.90.190.10">
    <property type="entry name" value="Protein tyrosine phosphatase superfamily"/>
    <property type="match status" value="1"/>
</dbReference>
<reference evidence="6" key="1">
    <citation type="journal article" date="2022" name="G3 (Bethesda)">
        <title>High quality genome of the basidiomycete yeast Dioszegia hungarica PDD-24b-2 isolated from cloud water.</title>
        <authorList>
            <person name="Jarrige D."/>
            <person name="Haridas S."/>
            <person name="Bleykasten-Grosshans C."/>
            <person name="Joly M."/>
            <person name="Nadalig T."/>
            <person name="Sancelme M."/>
            <person name="Vuilleumier S."/>
            <person name="Grigoriev I.V."/>
            <person name="Amato P."/>
            <person name="Bringel F."/>
        </authorList>
    </citation>
    <scope>NUCLEOTIDE SEQUENCE</scope>
    <source>
        <strain evidence="6">PDD-24b-2</strain>
    </source>
</reference>
<evidence type="ECO:0000313" key="7">
    <source>
        <dbReference type="Proteomes" id="UP001164286"/>
    </source>
</evidence>
<evidence type="ECO:0000256" key="4">
    <source>
        <dbReference type="ARBA" id="ARBA00037204"/>
    </source>
</evidence>
<evidence type="ECO:0000256" key="2">
    <source>
        <dbReference type="ARBA" id="ARBA00022801"/>
    </source>
</evidence>
<dbReference type="AlphaFoldDB" id="A0AA38HFD3"/>
<gene>
    <name evidence="6" type="ORF">MKK02DRAFT_42278</name>
</gene>
<dbReference type="EMBL" id="JAKWFO010000003">
    <property type="protein sequence ID" value="KAI9637899.1"/>
    <property type="molecule type" value="Genomic_DNA"/>
</dbReference>
<dbReference type="GeneID" id="77731119"/>
<dbReference type="EC" id="3.1.3.48" evidence="1"/>
<proteinExistence type="predicted"/>
<dbReference type="InterPro" id="IPR020428">
    <property type="entry name" value="PFA-DSPs"/>
</dbReference>
<evidence type="ECO:0000256" key="1">
    <source>
        <dbReference type="ARBA" id="ARBA00013064"/>
    </source>
</evidence>
<comment type="function">
    <text evidence="4">Putative tyrosine-protein phosphatase required for protection against superoxide stress.</text>
</comment>